<dbReference type="RefSeq" id="WP_308955402.1">
    <property type="nucleotide sequence ID" value="NZ_JAVICY010000004.1"/>
</dbReference>
<evidence type="ECO:0000313" key="2">
    <source>
        <dbReference type="EMBL" id="MDQ9070867.1"/>
    </source>
</evidence>
<evidence type="ECO:0008006" key="4">
    <source>
        <dbReference type="Google" id="ProtNLM"/>
    </source>
</evidence>
<gene>
    <name evidence="2" type="ORF">RFH51_05250</name>
</gene>
<name>A0AAW8JDW0_9GAMM</name>
<feature type="chain" id="PRO_5043756934" description="DUF2059 domain-containing protein" evidence="1">
    <location>
        <begin position="23"/>
        <end position="165"/>
    </location>
</feature>
<organism evidence="2 3">
    <name type="scientific">Acinetobacter gerneri</name>
    <dbReference type="NCBI Taxonomy" id="202952"/>
    <lineage>
        <taxon>Bacteria</taxon>
        <taxon>Pseudomonadati</taxon>
        <taxon>Pseudomonadota</taxon>
        <taxon>Gammaproteobacteria</taxon>
        <taxon>Moraxellales</taxon>
        <taxon>Moraxellaceae</taxon>
        <taxon>Acinetobacter</taxon>
    </lineage>
</organism>
<evidence type="ECO:0000313" key="3">
    <source>
        <dbReference type="Proteomes" id="UP001243195"/>
    </source>
</evidence>
<proteinExistence type="predicted"/>
<reference evidence="2" key="1">
    <citation type="submission" date="2023-08" db="EMBL/GenBank/DDBJ databases">
        <title>Emergence of clinically-relevant ST2 carbapenem-resistant Acinetobacter baumannii strains in hospital sewages in Zhejiang, East of China.</title>
        <authorList>
            <person name="Kaichao C."/>
            <person name="Zhang R."/>
        </authorList>
    </citation>
    <scope>NUCLEOTIDE SEQUENCE</scope>
    <source>
        <strain evidence="2">M-SY-60</strain>
    </source>
</reference>
<dbReference type="Proteomes" id="UP001243195">
    <property type="component" value="Unassembled WGS sequence"/>
</dbReference>
<accession>A0AAW8JDW0</accession>
<evidence type="ECO:0000256" key="1">
    <source>
        <dbReference type="SAM" id="SignalP"/>
    </source>
</evidence>
<comment type="caution">
    <text evidence="2">The sequence shown here is derived from an EMBL/GenBank/DDBJ whole genome shotgun (WGS) entry which is preliminary data.</text>
</comment>
<dbReference type="EMBL" id="JAVIDA010000005">
    <property type="protein sequence ID" value="MDQ9070867.1"/>
    <property type="molecule type" value="Genomic_DNA"/>
</dbReference>
<feature type="signal peptide" evidence="1">
    <location>
        <begin position="1"/>
        <end position="22"/>
    </location>
</feature>
<dbReference type="AlphaFoldDB" id="A0AAW8JDW0"/>
<keyword evidence="1" id="KW-0732">Signal</keyword>
<sequence length="165" mass="19905">MKRYQYLLLSSFILIFSNSCFASPASKDSVYEVLHASKVDQIIKSMQNERYINFYSDSMIKGLKEANPNITQLQEQQIREHIKKYLQSTDFEIYFKNQLSWPFLSYFEEEELIHLLQIYEAPLAQQFFEQEYKRYLDLNDESFKKYSLTKEKDLEEKIQKMLNTL</sequence>
<protein>
    <recommendedName>
        <fullName evidence="4">DUF2059 domain-containing protein</fullName>
    </recommendedName>
</protein>